<organism evidence="9 10">
    <name type="scientific">Agrilus planipennis</name>
    <name type="common">Emerald ash borer</name>
    <name type="synonym">Agrilus marcopoli</name>
    <dbReference type="NCBI Taxonomy" id="224129"/>
    <lineage>
        <taxon>Eukaryota</taxon>
        <taxon>Metazoa</taxon>
        <taxon>Ecdysozoa</taxon>
        <taxon>Arthropoda</taxon>
        <taxon>Hexapoda</taxon>
        <taxon>Insecta</taxon>
        <taxon>Pterygota</taxon>
        <taxon>Neoptera</taxon>
        <taxon>Endopterygota</taxon>
        <taxon>Coleoptera</taxon>
        <taxon>Polyphaga</taxon>
        <taxon>Elateriformia</taxon>
        <taxon>Buprestoidea</taxon>
        <taxon>Buprestidae</taxon>
        <taxon>Agrilinae</taxon>
        <taxon>Agrilus</taxon>
    </lineage>
</organism>
<comment type="subcellular location">
    <subcellularLocation>
        <location evidence="1">Membrane</location>
        <topology evidence="1">Single-pass membrane protein</topology>
    </subcellularLocation>
</comment>
<keyword evidence="2 6" id="KW-0812">Transmembrane</keyword>
<dbReference type="InterPro" id="IPR036116">
    <property type="entry name" value="FN3_sf"/>
</dbReference>
<dbReference type="SUPFAM" id="SSF48726">
    <property type="entry name" value="Immunoglobulin"/>
    <property type="match status" value="5"/>
</dbReference>
<keyword evidence="3 6" id="KW-1133">Transmembrane helix</keyword>
<reference evidence="10" key="1">
    <citation type="submission" date="2025-08" db="UniProtKB">
        <authorList>
            <consortium name="RefSeq"/>
        </authorList>
    </citation>
    <scope>IDENTIFICATION</scope>
    <source>
        <tissue evidence="10">Entire body</tissue>
    </source>
</reference>
<dbReference type="InterPro" id="IPR003598">
    <property type="entry name" value="Ig_sub2"/>
</dbReference>
<name>A0A1W4WQT7_AGRPL</name>
<feature type="domain" description="Ig-like" evidence="7">
    <location>
        <begin position="418"/>
        <end position="493"/>
    </location>
</feature>
<dbReference type="SUPFAM" id="SSF49265">
    <property type="entry name" value="Fibronectin type III"/>
    <property type="match status" value="1"/>
</dbReference>
<dbReference type="InParanoid" id="A0A1W4WQT7"/>
<dbReference type="InterPro" id="IPR007110">
    <property type="entry name" value="Ig-like_dom"/>
</dbReference>
<feature type="domain" description="Fibronectin type-III" evidence="8">
    <location>
        <begin position="515"/>
        <end position="610"/>
    </location>
</feature>
<evidence type="ECO:0000256" key="5">
    <source>
        <dbReference type="ARBA" id="ARBA00023157"/>
    </source>
</evidence>
<gene>
    <name evidence="10" type="primary">LOC108735393</name>
</gene>
<dbReference type="PANTHER" id="PTHR23278:SF28">
    <property type="entry name" value="SIDESTEP IV, ISOFORM C"/>
    <property type="match status" value="1"/>
</dbReference>
<feature type="transmembrane region" description="Helical" evidence="6">
    <location>
        <begin position="624"/>
        <end position="647"/>
    </location>
</feature>
<dbReference type="InterPro" id="IPR003961">
    <property type="entry name" value="FN3_dom"/>
</dbReference>
<dbReference type="Pfam" id="PF07686">
    <property type="entry name" value="V-set"/>
    <property type="match status" value="1"/>
</dbReference>
<keyword evidence="5" id="KW-1015">Disulfide bond</keyword>
<dbReference type="OrthoDB" id="6431884at2759"/>
<sequence length="800" mass="89548">MEDVQGVLGKKKGLPCDITPGQRERNDGVAMVLWFRDGFGEPFYSFDVRSRQFSQARLWSSPTIFGPRVFFRAATNPATLVINDIKLSDEGIYRCRVDFRNSPTRNSKVNFTVIIPPEKPIIYDEKRRDKTGLLDPYNEGSDVNLICEVSGGRPKPKVVWFLENTLIDDSYEVRDDGIVVNHLHFPNIGRQHLKARLICQASNTILTPPSSKVVILDINLKPTSVNILTKEKQYSADKRYDIECRTSGSRPEAVITWWKGSRPIKRLAKNFPEQDNQTMSILTLVPTIEDDGKYLTCRAENPSIPDSALENKWRLNVHYMPVVTLKMGSSLNPEDIKEGDDVYFECNVRANPKAYKLSWFHDVTEIHHNVSAGIILSDHSLVLQSVTKATAGKFICRATNTEGRGTSNPVVLDVRYSPICKQEKEELYGALKQETVLLKCELDANPNIVTFHWTFNNSGDQTEVPATRFTSEHATSRLNYTPISDMDYGTLSCWGENAIGHQRSPCVFQVVTAGRPYPLLNCTVINQSSNALEVECVESFDGGLPQSFIMEVLELPSLESKLNVTTHKAPPTFYAEGLDATASYRILMYAVNAKGRSDPAVIDAVTFKGVAKFTGQASMTMSPLFMGLLGTAGILATGVCLVFAALCRKHYTKPCHRSEGVTKHIPMEAVMATDDLVDSPVTDHRGSANLEPLFADSLKNIVEITDPDIIRNQYGNGIERKSSQTFTKTYQETDSRVAEDENDEEFRFLAKENVQSPNKNIYKSLQRSVRTPSTIQPSLAQKYRGHEIVTTSNRIQESCI</sequence>
<dbReference type="FunCoup" id="A0A1W4WQT7">
    <property type="interactions" value="1"/>
</dbReference>
<dbReference type="InterPro" id="IPR013106">
    <property type="entry name" value="Ig_V-set"/>
</dbReference>
<dbReference type="Proteomes" id="UP000192223">
    <property type="component" value="Unplaced"/>
</dbReference>
<feature type="domain" description="Ig-like" evidence="7">
    <location>
        <begin position="222"/>
        <end position="316"/>
    </location>
</feature>
<dbReference type="KEGG" id="apln:108735393"/>
<evidence type="ECO:0000256" key="1">
    <source>
        <dbReference type="ARBA" id="ARBA00004167"/>
    </source>
</evidence>
<dbReference type="PROSITE" id="PS50853">
    <property type="entry name" value="FN3"/>
    <property type="match status" value="1"/>
</dbReference>
<dbReference type="Pfam" id="PF08205">
    <property type="entry name" value="C2-set_2"/>
    <property type="match status" value="1"/>
</dbReference>
<evidence type="ECO:0000256" key="6">
    <source>
        <dbReference type="SAM" id="Phobius"/>
    </source>
</evidence>
<evidence type="ECO:0000313" key="9">
    <source>
        <dbReference type="Proteomes" id="UP000192223"/>
    </source>
</evidence>
<evidence type="ECO:0000256" key="4">
    <source>
        <dbReference type="ARBA" id="ARBA00023136"/>
    </source>
</evidence>
<accession>A0A1W4WQT7</accession>
<dbReference type="AlphaFoldDB" id="A0A1W4WQT7"/>
<evidence type="ECO:0000259" key="8">
    <source>
        <dbReference type="PROSITE" id="PS50853"/>
    </source>
</evidence>
<dbReference type="SMART" id="SM00408">
    <property type="entry name" value="IGc2"/>
    <property type="match status" value="4"/>
</dbReference>
<feature type="domain" description="Ig-like" evidence="7">
    <location>
        <begin position="321"/>
        <end position="413"/>
    </location>
</feature>
<keyword evidence="9" id="KW-1185">Reference proteome</keyword>
<dbReference type="RefSeq" id="XP_018322837.1">
    <property type="nucleotide sequence ID" value="XM_018467335.1"/>
</dbReference>
<dbReference type="InterPro" id="IPR013783">
    <property type="entry name" value="Ig-like_fold"/>
</dbReference>
<evidence type="ECO:0000313" key="10">
    <source>
        <dbReference type="RefSeq" id="XP_018322837.1"/>
    </source>
</evidence>
<evidence type="ECO:0000259" key="7">
    <source>
        <dbReference type="PROSITE" id="PS50835"/>
    </source>
</evidence>
<protein>
    <submittedName>
        <fullName evidence="10">Titin isoform X1</fullName>
    </submittedName>
</protein>
<feature type="domain" description="Ig-like" evidence="7">
    <location>
        <begin position="1"/>
        <end position="112"/>
    </location>
</feature>
<proteinExistence type="predicted"/>
<dbReference type="PROSITE" id="PS50835">
    <property type="entry name" value="IG_LIKE"/>
    <property type="match status" value="5"/>
</dbReference>
<evidence type="ECO:0000256" key="3">
    <source>
        <dbReference type="ARBA" id="ARBA00022989"/>
    </source>
</evidence>
<evidence type="ECO:0000256" key="2">
    <source>
        <dbReference type="ARBA" id="ARBA00022692"/>
    </source>
</evidence>
<dbReference type="PANTHER" id="PTHR23278">
    <property type="entry name" value="SIDESTEP PROTEIN"/>
    <property type="match status" value="1"/>
</dbReference>
<dbReference type="STRING" id="224129.A0A1W4WQT7"/>
<dbReference type="SMART" id="SM00409">
    <property type="entry name" value="IG"/>
    <property type="match status" value="5"/>
</dbReference>
<dbReference type="InterPro" id="IPR036179">
    <property type="entry name" value="Ig-like_dom_sf"/>
</dbReference>
<dbReference type="InterPro" id="IPR003599">
    <property type="entry name" value="Ig_sub"/>
</dbReference>
<dbReference type="GO" id="GO:0016020">
    <property type="term" value="C:membrane"/>
    <property type="evidence" value="ECO:0007669"/>
    <property type="project" value="UniProtKB-SubCell"/>
</dbReference>
<dbReference type="Pfam" id="PF13927">
    <property type="entry name" value="Ig_3"/>
    <property type="match status" value="1"/>
</dbReference>
<feature type="domain" description="Ig-like" evidence="7">
    <location>
        <begin position="120"/>
        <end position="215"/>
    </location>
</feature>
<dbReference type="Gene3D" id="2.60.40.10">
    <property type="entry name" value="Immunoglobulins"/>
    <property type="match status" value="5"/>
</dbReference>
<dbReference type="InterPro" id="IPR013162">
    <property type="entry name" value="CD80_C2-set"/>
</dbReference>
<keyword evidence="4 6" id="KW-0472">Membrane</keyword>
<dbReference type="GeneID" id="108735393"/>